<organism evidence="1 2">
    <name type="scientific">Lactuca virosa</name>
    <dbReference type="NCBI Taxonomy" id="75947"/>
    <lineage>
        <taxon>Eukaryota</taxon>
        <taxon>Viridiplantae</taxon>
        <taxon>Streptophyta</taxon>
        <taxon>Embryophyta</taxon>
        <taxon>Tracheophyta</taxon>
        <taxon>Spermatophyta</taxon>
        <taxon>Magnoliopsida</taxon>
        <taxon>eudicotyledons</taxon>
        <taxon>Gunneridae</taxon>
        <taxon>Pentapetalae</taxon>
        <taxon>asterids</taxon>
        <taxon>campanulids</taxon>
        <taxon>Asterales</taxon>
        <taxon>Asteraceae</taxon>
        <taxon>Cichorioideae</taxon>
        <taxon>Cichorieae</taxon>
        <taxon>Lactucinae</taxon>
        <taxon>Lactuca</taxon>
    </lineage>
</organism>
<evidence type="ECO:0000313" key="2">
    <source>
        <dbReference type="Proteomes" id="UP001157418"/>
    </source>
</evidence>
<dbReference type="EMBL" id="CAKMRJ010005634">
    <property type="protein sequence ID" value="CAH1450862.1"/>
    <property type="molecule type" value="Genomic_DNA"/>
</dbReference>
<proteinExistence type="predicted"/>
<keyword evidence="2" id="KW-1185">Reference proteome</keyword>
<accession>A0AAU9PKI8</accession>
<dbReference type="AlphaFoldDB" id="A0AAU9PKI8"/>
<gene>
    <name evidence="1" type="ORF">LVIROSA_LOCUS36260</name>
</gene>
<reference evidence="1 2" key="1">
    <citation type="submission" date="2022-01" db="EMBL/GenBank/DDBJ databases">
        <authorList>
            <person name="Xiong W."/>
            <person name="Schranz E."/>
        </authorList>
    </citation>
    <scope>NUCLEOTIDE SEQUENCE [LARGE SCALE GENOMIC DNA]</scope>
</reference>
<name>A0AAU9PKI8_9ASTR</name>
<evidence type="ECO:0000313" key="1">
    <source>
        <dbReference type="EMBL" id="CAH1450862.1"/>
    </source>
</evidence>
<sequence length="88" mass="10006">MLSLISINPSSVSLLETTNQDQKFDYHEHLSPSSPSHPLATLFNDFGFVNAATFFTAISHHRNPRINLINQPLSELWVTLDFMGFPKY</sequence>
<protein>
    <submittedName>
        <fullName evidence="1">Uncharacterized protein</fullName>
    </submittedName>
</protein>
<comment type="caution">
    <text evidence="1">The sequence shown here is derived from an EMBL/GenBank/DDBJ whole genome shotgun (WGS) entry which is preliminary data.</text>
</comment>
<dbReference type="Proteomes" id="UP001157418">
    <property type="component" value="Unassembled WGS sequence"/>
</dbReference>